<gene>
    <name evidence="1" type="ORF">NDU88_006900</name>
</gene>
<comment type="caution">
    <text evidence="1">The sequence shown here is derived from an EMBL/GenBank/DDBJ whole genome shotgun (WGS) entry which is preliminary data.</text>
</comment>
<name>A0AAV7QKE3_PLEWA</name>
<organism evidence="1 2">
    <name type="scientific">Pleurodeles waltl</name>
    <name type="common">Iberian ribbed newt</name>
    <dbReference type="NCBI Taxonomy" id="8319"/>
    <lineage>
        <taxon>Eukaryota</taxon>
        <taxon>Metazoa</taxon>
        <taxon>Chordata</taxon>
        <taxon>Craniata</taxon>
        <taxon>Vertebrata</taxon>
        <taxon>Euteleostomi</taxon>
        <taxon>Amphibia</taxon>
        <taxon>Batrachia</taxon>
        <taxon>Caudata</taxon>
        <taxon>Salamandroidea</taxon>
        <taxon>Salamandridae</taxon>
        <taxon>Pleurodelinae</taxon>
        <taxon>Pleurodeles</taxon>
    </lineage>
</organism>
<evidence type="ECO:0000313" key="1">
    <source>
        <dbReference type="EMBL" id="KAJ1140550.1"/>
    </source>
</evidence>
<accession>A0AAV7QKE3</accession>
<keyword evidence="2" id="KW-1185">Reference proteome</keyword>
<evidence type="ECO:0000313" key="2">
    <source>
        <dbReference type="Proteomes" id="UP001066276"/>
    </source>
</evidence>
<dbReference type="AlphaFoldDB" id="A0AAV7QKE3"/>
<dbReference type="Proteomes" id="UP001066276">
    <property type="component" value="Chromosome 6"/>
</dbReference>
<proteinExistence type="predicted"/>
<dbReference type="EMBL" id="JANPWB010000010">
    <property type="protein sequence ID" value="KAJ1140550.1"/>
    <property type="molecule type" value="Genomic_DNA"/>
</dbReference>
<protein>
    <submittedName>
        <fullName evidence="1">Uncharacterized protein</fullName>
    </submittedName>
</protein>
<reference evidence="1" key="1">
    <citation type="journal article" date="2022" name="bioRxiv">
        <title>Sequencing and chromosome-scale assembly of the giantPleurodeles waltlgenome.</title>
        <authorList>
            <person name="Brown T."/>
            <person name="Elewa A."/>
            <person name="Iarovenko S."/>
            <person name="Subramanian E."/>
            <person name="Araus A.J."/>
            <person name="Petzold A."/>
            <person name="Susuki M."/>
            <person name="Suzuki K.-i.T."/>
            <person name="Hayashi T."/>
            <person name="Toyoda A."/>
            <person name="Oliveira C."/>
            <person name="Osipova E."/>
            <person name="Leigh N.D."/>
            <person name="Simon A."/>
            <person name="Yun M.H."/>
        </authorList>
    </citation>
    <scope>NUCLEOTIDE SEQUENCE</scope>
    <source>
        <strain evidence="1">20211129_DDA</strain>
        <tissue evidence="1">Liver</tissue>
    </source>
</reference>
<sequence length="103" mass="11611">MDSTIASLAAETKSISLDITGFQSRVMGLEQCITVVEDNLNTMQEWDQDLLFIRSKLNDLKERSCMDNIHFFGFPENMEGSDVQAFLQNTLPMLTGLTFDSPL</sequence>